<feature type="compositionally biased region" description="Low complexity" evidence="1">
    <location>
        <begin position="261"/>
        <end position="276"/>
    </location>
</feature>
<feature type="region of interest" description="Disordered" evidence="1">
    <location>
        <begin position="469"/>
        <end position="491"/>
    </location>
</feature>
<reference evidence="3 4" key="1">
    <citation type="submission" date="2017-01" db="EMBL/GenBank/DDBJ databases">
        <authorList>
            <person name="Varghese N."/>
            <person name="Submissions S."/>
        </authorList>
    </citation>
    <scope>NUCLEOTIDE SEQUENCE [LARGE SCALE GENOMIC DNA]</scope>
    <source>
        <strain evidence="3 4">ATCC 700171</strain>
    </source>
</reference>
<feature type="compositionally biased region" description="Low complexity" evidence="1">
    <location>
        <begin position="285"/>
        <end position="305"/>
    </location>
</feature>
<accession>A0A1N6N715</accession>
<keyword evidence="2" id="KW-1133">Transmembrane helix</keyword>
<evidence type="ECO:0000256" key="1">
    <source>
        <dbReference type="SAM" id="MobiDB-lite"/>
    </source>
</evidence>
<feature type="region of interest" description="Disordered" evidence="1">
    <location>
        <begin position="668"/>
        <end position="747"/>
    </location>
</feature>
<keyword evidence="2" id="KW-0812">Transmembrane</keyword>
<feature type="compositionally biased region" description="Low complexity" evidence="1">
    <location>
        <begin position="518"/>
        <end position="529"/>
    </location>
</feature>
<feature type="region of interest" description="Disordered" evidence="1">
    <location>
        <begin position="181"/>
        <end position="305"/>
    </location>
</feature>
<feature type="compositionally biased region" description="Low complexity" evidence="1">
    <location>
        <begin position="584"/>
        <end position="608"/>
    </location>
</feature>
<feature type="compositionally biased region" description="Low complexity" evidence="1">
    <location>
        <begin position="698"/>
        <end position="708"/>
    </location>
</feature>
<feature type="compositionally biased region" description="Low complexity" evidence="1">
    <location>
        <begin position="787"/>
        <end position="801"/>
    </location>
</feature>
<feature type="region of interest" description="Disordered" evidence="1">
    <location>
        <begin position="380"/>
        <end position="447"/>
    </location>
</feature>
<proteinExistence type="predicted"/>
<keyword evidence="2" id="KW-0472">Membrane</keyword>
<dbReference type="AlphaFoldDB" id="A0A1N6N715"/>
<feature type="compositionally biased region" description="Basic and acidic residues" evidence="1">
    <location>
        <begin position="224"/>
        <end position="250"/>
    </location>
</feature>
<sequence length="961" mass="97472">MHLDRRDRGPEQERPATPRPWRHLGSVDFASAEFGAELARLRAMATAGDGGTALPVTLVIPDDQILYTTLTVAPGADREQAVGRALDGLTPYAIEDLAFDWRGEGDSVRVAAVARQTLREAADFARQYGFEGQGYRAAPAAGLYPGEPVFVLAAAPRARPQVDPAQAGVTAGALLIEDEAAEDEDQARPGPEQPGAFDLDGDGIDDAGDKATVWSPPQAAAEPGIEKFEDQSINHSSETEKRPDTGKTDGAETLVPVAGETPPAAADRTDAASKSAGPVGAAQNADAGPGARPLPAAAGHGAGHTAAAPVLNPRAQALHDRAASARQARPVGSAPAQPRRPGERGGLAGLIAMLGVLVIGLILIWAFLVPDRQDAAPAATTAAPAAATSPAPSAPRTAAPAGAEPPQPTAAAPVDPAPAPADIRAEPEPGPAPAASAAPPGSALTEQERRRVLVAATAVAAAVVPPPAAEPAAPQAASSPPPAEPAATRTATETAIEAAIETAVRDAATQPAATAAPAAADAVATQGARPAPPAAQLTRSARPQLAPRRSTPQTTVPRADTAPRVPGDPLPFEAGQNRNPPVNSARPPARSQPPAAAPATSAPAAAPAGNTVLGGSARPPLRPEGSAPELLDPDRAEALDPAERSLLRDLVRDLGRHGLIARPTPLWGERLAQARPQPRPGTAPAATASDAVNPSAIDAALRSAASSPPDRPARPDAAAAAPARDSGGLLRGATRPRARPASQNAPAVSDDAVKAALSAAAATPGAVQLSALASSPLPPRRSDRSDSATAAEAPASEGAELAARRKLDEQLQAQAEARIRARAAADAKAEAEARAQAEARARAQAEAEERAARARRQDYKPPEVDNEPEMAAGALPKGATAATVAKAATQPRGIDMGRTTIIGIIGAGKASRALIRLRSGKVVTVRLGDRIDGGTINAIGDGRLTYVKGGRTHELRMLDGR</sequence>
<feature type="region of interest" description="Disordered" evidence="1">
    <location>
        <begin position="318"/>
        <end position="341"/>
    </location>
</feature>
<feature type="region of interest" description="Disordered" evidence="1">
    <location>
        <begin position="771"/>
        <end position="801"/>
    </location>
</feature>
<dbReference type="InterPro" id="IPR043129">
    <property type="entry name" value="ATPase_NBD"/>
</dbReference>
<dbReference type="Proteomes" id="UP000323956">
    <property type="component" value="Unassembled WGS sequence"/>
</dbReference>
<feature type="region of interest" description="Disordered" evidence="1">
    <location>
        <begin position="1"/>
        <end position="22"/>
    </location>
</feature>
<feature type="region of interest" description="Disordered" evidence="1">
    <location>
        <begin position="518"/>
        <end position="632"/>
    </location>
</feature>
<feature type="transmembrane region" description="Helical" evidence="2">
    <location>
        <begin position="347"/>
        <end position="368"/>
    </location>
</feature>
<feature type="compositionally biased region" description="Low complexity" evidence="1">
    <location>
        <begin position="380"/>
        <end position="402"/>
    </location>
</feature>
<feature type="compositionally biased region" description="Low complexity" evidence="1">
    <location>
        <begin position="433"/>
        <end position="443"/>
    </location>
</feature>
<dbReference type="EMBL" id="FTMK01000001">
    <property type="protein sequence ID" value="SIP87918.1"/>
    <property type="molecule type" value="Genomic_DNA"/>
</dbReference>
<feature type="compositionally biased region" description="Basic and acidic residues" evidence="1">
    <location>
        <begin position="1"/>
        <end position="16"/>
    </location>
</feature>
<organism evidence="3 4">
    <name type="scientific">Paracoccus thiocyanatus</name>
    <dbReference type="NCBI Taxonomy" id="34006"/>
    <lineage>
        <taxon>Bacteria</taxon>
        <taxon>Pseudomonadati</taxon>
        <taxon>Pseudomonadota</taxon>
        <taxon>Alphaproteobacteria</taxon>
        <taxon>Rhodobacterales</taxon>
        <taxon>Paracoccaceae</taxon>
        <taxon>Paracoccus</taxon>
    </lineage>
</organism>
<evidence type="ECO:0000313" key="3">
    <source>
        <dbReference type="EMBL" id="SIP87918.1"/>
    </source>
</evidence>
<gene>
    <name evidence="3" type="ORF">SAMN05421641_101155</name>
</gene>
<evidence type="ECO:0000256" key="2">
    <source>
        <dbReference type="SAM" id="Phobius"/>
    </source>
</evidence>
<protein>
    <recommendedName>
        <fullName evidence="5">Meckel syndrome type 1 protein</fullName>
    </recommendedName>
</protein>
<feature type="compositionally biased region" description="Low complexity" evidence="1">
    <location>
        <begin position="715"/>
        <end position="726"/>
    </location>
</feature>
<evidence type="ECO:0008006" key="5">
    <source>
        <dbReference type="Google" id="ProtNLM"/>
    </source>
</evidence>
<name>A0A1N6N715_9RHOB</name>
<feature type="compositionally biased region" description="Basic and acidic residues" evidence="1">
    <location>
        <begin position="834"/>
        <end position="863"/>
    </location>
</feature>
<evidence type="ECO:0000313" key="4">
    <source>
        <dbReference type="Proteomes" id="UP000323956"/>
    </source>
</evidence>
<feature type="region of interest" description="Disordered" evidence="1">
    <location>
        <begin position="834"/>
        <end position="866"/>
    </location>
</feature>
<dbReference type="SUPFAM" id="SSF53067">
    <property type="entry name" value="Actin-like ATPase domain"/>
    <property type="match status" value="1"/>
</dbReference>